<evidence type="ECO:0000313" key="10">
    <source>
        <dbReference type="Proteomes" id="UP001500908"/>
    </source>
</evidence>
<gene>
    <name evidence="9" type="ORF">GCM10022402_26810</name>
</gene>
<evidence type="ECO:0000256" key="5">
    <source>
        <dbReference type="ARBA" id="ARBA00023136"/>
    </source>
</evidence>
<feature type="region of interest" description="Disordered" evidence="6">
    <location>
        <begin position="1"/>
        <end position="24"/>
    </location>
</feature>
<dbReference type="InterPro" id="IPR051791">
    <property type="entry name" value="Pra-immunoreactive"/>
</dbReference>
<evidence type="ECO:0000256" key="1">
    <source>
        <dbReference type="ARBA" id="ARBA00004651"/>
    </source>
</evidence>
<reference evidence="10" key="1">
    <citation type="journal article" date="2019" name="Int. J. Syst. Evol. Microbiol.">
        <title>The Global Catalogue of Microorganisms (GCM) 10K type strain sequencing project: providing services to taxonomists for standard genome sequencing and annotation.</title>
        <authorList>
            <consortium name="The Broad Institute Genomics Platform"/>
            <consortium name="The Broad Institute Genome Sequencing Center for Infectious Disease"/>
            <person name="Wu L."/>
            <person name="Ma J."/>
        </authorList>
    </citation>
    <scope>NUCLEOTIDE SEQUENCE [LARGE SCALE GENOMIC DNA]</scope>
    <source>
        <strain evidence="10">JCM 17137</strain>
    </source>
</reference>
<dbReference type="Pfam" id="PF06271">
    <property type="entry name" value="RDD"/>
    <property type="match status" value="1"/>
</dbReference>
<proteinExistence type="predicted"/>
<dbReference type="RefSeq" id="WP_344971526.1">
    <property type="nucleotide sequence ID" value="NZ_BAABDD010000010.1"/>
</dbReference>
<accession>A0ABP7FWZ2</accession>
<evidence type="ECO:0000256" key="3">
    <source>
        <dbReference type="ARBA" id="ARBA00022692"/>
    </source>
</evidence>
<feature type="domain" description="RDD" evidence="8">
    <location>
        <begin position="70"/>
        <end position="205"/>
    </location>
</feature>
<dbReference type="InterPro" id="IPR010432">
    <property type="entry name" value="RDD"/>
</dbReference>
<keyword evidence="5 7" id="KW-0472">Membrane</keyword>
<keyword evidence="3 7" id="KW-0812">Transmembrane</keyword>
<dbReference type="PANTHER" id="PTHR36115:SF6">
    <property type="entry name" value="PROLINE-RICH ANTIGEN HOMOLOG"/>
    <property type="match status" value="1"/>
</dbReference>
<evidence type="ECO:0000256" key="4">
    <source>
        <dbReference type="ARBA" id="ARBA00022989"/>
    </source>
</evidence>
<name>A0ABP7FWZ2_9ACTN</name>
<evidence type="ECO:0000256" key="7">
    <source>
        <dbReference type="SAM" id="Phobius"/>
    </source>
</evidence>
<comment type="caution">
    <text evidence="9">The sequence shown here is derived from an EMBL/GenBank/DDBJ whole genome shotgun (WGS) entry which is preliminary data.</text>
</comment>
<evidence type="ECO:0000256" key="6">
    <source>
        <dbReference type="SAM" id="MobiDB-lite"/>
    </source>
</evidence>
<sequence>MSYEPNSGQPYPPPHGGYAPAPGYGPPPGYSPAPGYGPAPAPVPPAGYVGGPGYQPVGGSPPRPTSPPYLASWGARAAAYLVDSVLMLALVFLIFATGMTFSFEVFEEDSPWMVLSVFTMIGLVIFVPFAYFWLLHAHNGQTVGKLALGIKVISLRTGAPPGLGGSAGRQLVHMTLATVGILGWLLDGLWPLWDEPNRQALHDKAVSTYVVRTRGDSAYPY</sequence>
<evidence type="ECO:0000256" key="2">
    <source>
        <dbReference type="ARBA" id="ARBA00022475"/>
    </source>
</evidence>
<feature type="transmembrane region" description="Helical" evidence="7">
    <location>
        <begin position="112"/>
        <end position="135"/>
    </location>
</feature>
<feature type="transmembrane region" description="Helical" evidence="7">
    <location>
        <begin position="85"/>
        <end position="106"/>
    </location>
</feature>
<keyword evidence="2" id="KW-1003">Cell membrane</keyword>
<evidence type="ECO:0000259" key="8">
    <source>
        <dbReference type="Pfam" id="PF06271"/>
    </source>
</evidence>
<dbReference type="PANTHER" id="PTHR36115">
    <property type="entry name" value="PROLINE-RICH ANTIGEN HOMOLOG-RELATED"/>
    <property type="match status" value="1"/>
</dbReference>
<protein>
    <recommendedName>
        <fullName evidence="8">RDD domain-containing protein</fullName>
    </recommendedName>
</protein>
<keyword evidence="10" id="KW-1185">Reference proteome</keyword>
<comment type="subcellular location">
    <subcellularLocation>
        <location evidence="1">Cell membrane</location>
        <topology evidence="1">Multi-pass membrane protein</topology>
    </subcellularLocation>
</comment>
<evidence type="ECO:0000313" key="9">
    <source>
        <dbReference type="EMBL" id="GAA3745871.1"/>
    </source>
</evidence>
<dbReference type="Proteomes" id="UP001500908">
    <property type="component" value="Unassembled WGS sequence"/>
</dbReference>
<keyword evidence="4 7" id="KW-1133">Transmembrane helix</keyword>
<dbReference type="EMBL" id="BAABDD010000010">
    <property type="protein sequence ID" value="GAA3745871.1"/>
    <property type="molecule type" value="Genomic_DNA"/>
</dbReference>
<organism evidence="9 10">
    <name type="scientific">Salinactinospora qingdaonensis</name>
    <dbReference type="NCBI Taxonomy" id="702744"/>
    <lineage>
        <taxon>Bacteria</taxon>
        <taxon>Bacillati</taxon>
        <taxon>Actinomycetota</taxon>
        <taxon>Actinomycetes</taxon>
        <taxon>Streptosporangiales</taxon>
        <taxon>Nocardiopsidaceae</taxon>
        <taxon>Salinactinospora</taxon>
    </lineage>
</organism>